<proteinExistence type="predicted"/>
<dbReference type="Proteomes" id="UP000323994">
    <property type="component" value="Unassembled WGS sequence"/>
</dbReference>
<feature type="compositionally biased region" description="Polar residues" evidence="1">
    <location>
        <begin position="51"/>
        <end position="65"/>
    </location>
</feature>
<sequence>MNISVLNNLKRTLVSGNKPPTKYKSTPRMIGFLIILFAPFFIASCNSTDSTGNAKTTDSAAQTNVKSDDDTGVDTIYRGMEMVKAGNDMVNKGERANDRTMTSSGIALMDKGIEMVKAGRSSINSPEHENEDMDHKMPMGDSIKKTAGKDMDMSDNGMIMIHQGLDVAKSGKMMTQHAQKNKDKPMMQTGMVMIDKGMDMITMGKEMMGKVSGAMVDKPMADDMDMMDKGMDMMDMGKAMTGKAMGPADKPMMDDEMDKGMDMMDKGMDMMGMGADKMKKDKKPMPMMDDM</sequence>
<reference evidence="2 3" key="1">
    <citation type="submission" date="2019-05" db="EMBL/GenBank/DDBJ databases">
        <authorList>
            <person name="Qu J.-H."/>
        </authorList>
    </citation>
    <scope>NUCLEOTIDE SEQUENCE [LARGE SCALE GENOMIC DNA]</scope>
    <source>
        <strain evidence="2 3">NS28</strain>
    </source>
</reference>
<name>A0A5M8QWC5_9BACT</name>
<dbReference type="EMBL" id="VBSN01000034">
    <property type="protein sequence ID" value="KAA6439651.1"/>
    <property type="molecule type" value="Genomic_DNA"/>
</dbReference>
<gene>
    <name evidence="2" type="ORF">FEM33_11115</name>
</gene>
<comment type="caution">
    <text evidence="2">The sequence shown here is derived from an EMBL/GenBank/DDBJ whole genome shotgun (WGS) entry which is preliminary data.</text>
</comment>
<feature type="region of interest" description="Disordered" evidence="1">
    <location>
        <begin position="51"/>
        <end position="72"/>
    </location>
</feature>
<evidence type="ECO:0000313" key="2">
    <source>
        <dbReference type="EMBL" id="KAA6439651.1"/>
    </source>
</evidence>
<keyword evidence="3" id="KW-1185">Reference proteome</keyword>
<dbReference type="OrthoDB" id="952096at2"/>
<evidence type="ECO:0000256" key="1">
    <source>
        <dbReference type="SAM" id="MobiDB-lite"/>
    </source>
</evidence>
<evidence type="ECO:0000313" key="3">
    <source>
        <dbReference type="Proteomes" id="UP000323994"/>
    </source>
</evidence>
<organism evidence="2 3">
    <name type="scientific">Dyadobacter flavalbus</name>
    <dbReference type="NCBI Taxonomy" id="2579942"/>
    <lineage>
        <taxon>Bacteria</taxon>
        <taxon>Pseudomonadati</taxon>
        <taxon>Bacteroidota</taxon>
        <taxon>Cytophagia</taxon>
        <taxon>Cytophagales</taxon>
        <taxon>Spirosomataceae</taxon>
        <taxon>Dyadobacter</taxon>
    </lineage>
</organism>
<dbReference type="AlphaFoldDB" id="A0A5M8QWC5"/>
<dbReference type="RefSeq" id="WP_139012103.1">
    <property type="nucleotide sequence ID" value="NZ_VBSN01000034.1"/>
</dbReference>
<protein>
    <submittedName>
        <fullName evidence="2">Uncharacterized protein</fullName>
    </submittedName>
</protein>
<accession>A0A5M8QWC5</accession>